<dbReference type="GO" id="GO:0000398">
    <property type="term" value="P:mRNA splicing, via spliceosome"/>
    <property type="evidence" value="ECO:0007669"/>
    <property type="project" value="UniProtKB-UniRule"/>
</dbReference>
<evidence type="ECO:0000256" key="7">
    <source>
        <dbReference type="RuleBase" id="RU367025"/>
    </source>
</evidence>
<evidence type="ECO:0000256" key="8">
    <source>
        <dbReference type="SAM" id="MobiDB-lite"/>
    </source>
</evidence>
<keyword evidence="5 7" id="KW-0508">mRNA splicing</keyword>
<dbReference type="KEGG" id="acan:ACA1_116470"/>
<evidence type="ECO:0000256" key="2">
    <source>
        <dbReference type="ARBA" id="ARBA00006164"/>
    </source>
</evidence>
<reference evidence="9 10" key="1">
    <citation type="journal article" date="2013" name="Genome Biol.">
        <title>Genome of Acanthamoeba castellanii highlights extensive lateral gene transfer and early evolution of tyrosine kinase signaling.</title>
        <authorList>
            <person name="Clarke M."/>
            <person name="Lohan A.J."/>
            <person name="Liu B."/>
            <person name="Lagkouvardos I."/>
            <person name="Roy S."/>
            <person name="Zafar N."/>
            <person name="Bertelli C."/>
            <person name="Schilde C."/>
            <person name="Kianianmomeni A."/>
            <person name="Burglin T.R."/>
            <person name="Frech C."/>
            <person name="Turcotte B."/>
            <person name="Kopec K.O."/>
            <person name="Synnott J.M."/>
            <person name="Choo C."/>
            <person name="Paponov I."/>
            <person name="Finkler A."/>
            <person name="Soon Heng Tan C."/>
            <person name="Hutchins A.P."/>
            <person name="Weinmeier T."/>
            <person name="Rattei T."/>
            <person name="Chu J.S."/>
            <person name="Gimenez G."/>
            <person name="Irimia M."/>
            <person name="Rigden D.J."/>
            <person name="Fitzpatrick D.A."/>
            <person name="Lorenzo-Morales J."/>
            <person name="Bateman A."/>
            <person name="Chiu C.H."/>
            <person name="Tang P."/>
            <person name="Hegemann P."/>
            <person name="Fromm H."/>
            <person name="Raoult D."/>
            <person name="Greub G."/>
            <person name="Miranda-Saavedra D."/>
            <person name="Chen N."/>
            <person name="Nash P."/>
            <person name="Ginger M.L."/>
            <person name="Horn M."/>
            <person name="Schaap P."/>
            <person name="Caler L."/>
            <person name="Loftus B."/>
        </authorList>
    </citation>
    <scope>NUCLEOTIDE SEQUENCE [LARGE SCALE GENOMIC DNA]</scope>
    <source>
        <strain evidence="9 10">Neff</strain>
    </source>
</reference>
<evidence type="ECO:0000256" key="6">
    <source>
        <dbReference type="ARBA" id="ARBA00023242"/>
    </source>
</evidence>
<keyword evidence="6 7" id="KW-0539">Nucleus</keyword>
<dbReference type="OrthoDB" id="3881at2759"/>
<dbReference type="AlphaFoldDB" id="L8H6U6"/>
<evidence type="ECO:0000256" key="1">
    <source>
        <dbReference type="ARBA" id="ARBA00004123"/>
    </source>
</evidence>
<evidence type="ECO:0000313" key="10">
    <source>
        <dbReference type="Proteomes" id="UP000011083"/>
    </source>
</evidence>
<dbReference type="RefSeq" id="XP_004342286.1">
    <property type="nucleotide sequence ID" value="XM_004342237.1"/>
</dbReference>
<accession>L8H6U6</accession>
<dbReference type="Pfam" id="PF03371">
    <property type="entry name" value="PRP38"/>
    <property type="match status" value="1"/>
</dbReference>
<dbReference type="InterPro" id="IPR005037">
    <property type="entry name" value="PRP38"/>
</dbReference>
<organism evidence="9 10">
    <name type="scientific">Acanthamoeba castellanii (strain ATCC 30010 / Neff)</name>
    <dbReference type="NCBI Taxonomy" id="1257118"/>
    <lineage>
        <taxon>Eukaryota</taxon>
        <taxon>Amoebozoa</taxon>
        <taxon>Discosea</taxon>
        <taxon>Longamoebia</taxon>
        <taxon>Centramoebida</taxon>
        <taxon>Acanthamoebidae</taxon>
        <taxon>Acanthamoeba</taxon>
    </lineage>
</organism>
<dbReference type="STRING" id="1257118.L8H6U6"/>
<name>L8H6U6_ACACF</name>
<dbReference type="PANTHER" id="PTHR23142">
    <property type="entry name" value="PRE-MRNA-SPLICING FACTOR 38A-RELATED"/>
    <property type="match status" value="1"/>
</dbReference>
<evidence type="ECO:0000256" key="4">
    <source>
        <dbReference type="ARBA" id="ARBA00022728"/>
    </source>
</evidence>
<feature type="region of interest" description="Disordered" evidence="8">
    <location>
        <begin position="52"/>
        <end position="84"/>
    </location>
</feature>
<comment type="function">
    <text evidence="7">Required for pre-mRNA splicing.</text>
</comment>
<evidence type="ECO:0000256" key="3">
    <source>
        <dbReference type="ARBA" id="ARBA00022664"/>
    </source>
</evidence>
<keyword evidence="4 7" id="KW-0747">Spliceosome</keyword>
<evidence type="ECO:0000313" key="9">
    <source>
        <dbReference type="EMBL" id="ELR20176.1"/>
    </source>
</evidence>
<dbReference type="GeneID" id="14921021"/>
<comment type="similarity">
    <text evidence="2 7">Belongs to the PRP38 family.</text>
</comment>
<keyword evidence="3 7" id="KW-0507">mRNA processing</keyword>
<protein>
    <recommendedName>
        <fullName evidence="7">Pre-mRNA-splicing factor 38</fullName>
    </recommendedName>
</protein>
<dbReference type="Proteomes" id="UP000011083">
    <property type="component" value="Unassembled WGS sequence"/>
</dbReference>
<dbReference type="GO" id="GO:0005681">
    <property type="term" value="C:spliceosomal complex"/>
    <property type="evidence" value="ECO:0007669"/>
    <property type="project" value="UniProtKB-KW"/>
</dbReference>
<evidence type="ECO:0000256" key="5">
    <source>
        <dbReference type="ARBA" id="ARBA00023187"/>
    </source>
</evidence>
<dbReference type="VEuPathDB" id="AmoebaDB:ACA1_116470"/>
<feature type="compositionally biased region" description="Acidic residues" evidence="8">
    <location>
        <begin position="56"/>
        <end position="67"/>
    </location>
</feature>
<comment type="subcellular location">
    <subcellularLocation>
        <location evidence="1 7">Nucleus</location>
    </subcellularLocation>
</comment>
<feature type="region of interest" description="Disordered" evidence="8">
    <location>
        <begin position="259"/>
        <end position="418"/>
    </location>
</feature>
<gene>
    <name evidence="9" type="ORF">ACA1_116470</name>
</gene>
<dbReference type="EMBL" id="KB007926">
    <property type="protein sequence ID" value="ELR20176.1"/>
    <property type="molecule type" value="Genomic_DNA"/>
</dbReference>
<keyword evidence="10" id="KW-1185">Reference proteome</keyword>
<proteinExistence type="inferred from homology"/>
<sequence>MPYGYPQQGYPAAAVGYADPAAMAAYSQQQGYMMQQSYPGMHHMMMMQGVPPVSGAEDEYEEKEEISEERKQRRKERKETREKKNKLELHGDLEKMNLSALIYNNILGSTYFKGLYKLKTYHEIVDEIYYSVEHLEPFMPNSKMASQAWCLMYKCFTIKLTKKQVTGMLDHADSPYIRGIGFLYLRMCTNPKLLWDWFEPYLADEEEITIRYKGKPTTIGSLVEDLLTTIKFVDAIMPRFPALVGKEINDRLAEWHRKNPGVVRKPTDIASDDSQKGSGQRSRGGGSSSSPQAEIERGRDHDRDRDRDSRYKRSRSGSRERSRGGSRDRGSRRNDERDRDRKRARTSRSPSRSPSRRSPDRTATAQKKAPSAEHMAKMRMLAAKYGSSSAAAPAQGERKAPVASSATEKDTMVLGRRY</sequence>
<dbReference type="OMA" id="KERPQSH"/>
<feature type="compositionally biased region" description="Basic and acidic residues" evidence="8">
    <location>
        <begin position="294"/>
        <end position="341"/>
    </location>
</feature>